<keyword evidence="3" id="KW-1185">Reference proteome</keyword>
<evidence type="ECO:0000313" key="2">
    <source>
        <dbReference type="EMBL" id="KAK9422087.1"/>
    </source>
</evidence>
<organism evidence="2 3">
    <name type="scientific">Seiridium unicorne</name>
    <dbReference type="NCBI Taxonomy" id="138068"/>
    <lineage>
        <taxon>Eukaryota</taxon>
        <taxon>Fungi</taxon>
        <taxon>Dikarya</taxon>
        <taxon>Ascomycota</taxon>
        <taxon>Pezizomycotina</taxon>
        <taxon>Sordariomycetes</taxon>
        <taxon>Xylariomycetidae</taxon>
        <taxon>Amphisphaeriales</taxon>
        <taxon>Sporocadaceae</taxon>
        <taxon>Seiridium</taxon>
    </lineage>
</organism>
<gene>
    <name evidence="2" type="ORF">SUNI508_05095</name>
</gene>
<evidence type="ECO:0000256" key="1">
    <source>
        <dbReference type="SAM" id="MobiDB-lite"/>
    </source>
</evidence>
<comment type="caution">
    <text evidence="2">The sequence shown here is derived from an EMBL/GenBank/DDBJ whole genome shotgun (WGS) entry which is preliminary data.</text>
</comment>
<reference evidence="2 3" key="1">
    <citation type="journal article" date="2024" name="J. Plant Pathol.">
        <title>Sequence and assembly of the genome of Seiridium unicorne, isolate CBS 538.82, causal agent of cypress canker disease.</title>
        <authorList>
            <person name="Scali E."/>
            <person name="Rocca G.D."/>
            <person name="Danti R."/>
            <person name="Garbelotto M."/>
            <person name="Barberini S."/>
            <person name="Baroncelli R."/>
            <person name="Emiliani G."/>
        </authorList>
    </citation>
    <scope>NUCLEOTIDE SEQUENCE [LARGE SCALE GENOMIC DNA]</scope>
    <source>
        <strain evidence="2 3">BM-138-508</strain>
    </source>
</reference>
<feature type="region of interest" description="Disordered" evidence="1">
    <location>
        <begin position="1"/>
        <end position="103"/>
    </location>
</feature>
<dbReference type="EMBL" id="JARVKF010000135">
    <property type="protein sequence ID" value="KAK9422087.1"/>
    <property type="molecule type" value="Genomic_DNA"/>
</dbReference>
<sequence length="103" mass="10921">MSSTDSLISGQCPPKPAHRFSNLSSTGTGTRTGTGTSQLRSPSNHELSSQRLTNFVQEPLASSNRRSTVWTAGTSATGSTSSRQAQDEMEEQINGIMTPFGSN</sequence>
<proteinExistence type="predicted"/>
<name>A0ABR2V597_9PEZI</name>
<dbReference type="Proteomes" id="UP001408356">
    <property type="component" value="Unassembled WGS sequence"/>
</dbReference>
<accession>A0ABR2V597</accession>
<protein>
    <submittedName>
        <fullName evidence="2">Uncharacterized protein</fullName>
    </submittedName>
</protein>
<feature type="compositionally biased region" description="Low complexity" evidence="1">
    <location>
        <begin position="71"/>
        <end position="82"/>
    </location>
</feature>
<evidence type="ECO:0000313" key="3">
    <source>
        <dbReference type="Proteomes" id="UP001408356"/>
    </source>
</evidence>
<feature type="compositionally biased region" description="Polar residues" evidence="1">
    <location>
        <begin position="38"/>
        <end position="70"/>
    </location>
</feature>
<feature type="compositionally biased region" description="Low complexity" evidence="1">
    <location>
        <begin position="24"/>
        <end position="37"/>
    </location>
</feature>